<name>A0A1I6DE26_9PSEU</name>
<sequence length="932" mass="100044">MSQGNLEKGFDPSLVPSVAAVTSPHGRETELRAVEDLISAIGAGGQAHVVVLQSESGSGKTWLLERAAALAARHGFAVVDGVSPRAGAGRPVALVAARNGRSEDDRIAVLAARCEAQLAGHLRHEPVLVVVDDVQWAELALLHAFGVVMAKLGAAPVLWMFALDSAHAEAPNGQLLHSLVRQHRAKRLGPLEPLSGAAVVSLVEDVLKATPDPGVIALCESVGGEPRSVVDLVLALRQEQCLTLAGGVVELAHEAVTAGMPSAVEAEPGARLPEAFVRMVRSRLGRLSLRSREVLQVAAVLGDRFPPQDLAEMLGERTSQLLGPLQEAIRAGVIDSDGDEFTFHREPVWLVVLGTVPALLRTMLHRQAATMLVEQRRAEAAAVHLVHCAKPGDEGAIRIIREAVLGLLPTAPQTAAALATRGLEIASPDSADRVVLATTAVAALVRLGDLGAAVDLATEQLRRCAGESSASLRNWLATALMLRGDEAAAKDVVADRREDHESWPDLLLLNTFSGEERREVVDVADQVLADPGAHSDAVRAAALTVRARVRWREGELTEALATTDEAIALRPDPAEVCQADPLWMRAWMLTRVRRLDDALATVEQVRRTIDEQNMSVLSSLPLALRAEVLLVKGDLAAAEADATAGLQASERAGTPMYEPQLRAVLVMAALRRGDLAAATRHLRGLESRAPGGQPFLLRCLLSALLTSAGRGAREAMEELREVIEDPASRRRLVLEDPSSTSWAVRTALSAGETDHAKLIVVTVEEIAGANPEHSAFVAAARHGRALLEGDVAGLAGLEDLYGADVWAVASLVEDLGSLLRDEDRDRAVLELNRAMERYDEFGAAWDAARVRRKLRRLGVRRRHWNYEARPDSGWESLTTTEAKVAALVAAGLTNRQVATELFVSPHTVGFHLRQIYRKLDIRSRVDLARIAP</sequence>
<dbReference type="GO" id="GO:0004016">
    <property type="term" value="F:adenylate cyclase activity"/>
    <property type="evidence" value="ECO:0007669"/>
    <property type="project" value="TreeGrafter"/>
</dbReference>
<dbReference type="PRINTS" id="PR00038">
    <property type="entry name" value="HTHLUXR"/>
</dbReference>
<evidence type="ECO:0000256" key="1">
    <source>
        <dbReference type="ARBA" id="ARBA00022741"/>
    </source>
</evidence>
<dbReference type="Gene3D" id="1.10.10.10">
    <property type="entry name" value="Winged helix-like DNA-binding domain superfamily/Winged helix DNA-binding domain"/>
    <property type="match status" value="1"/>
</dbReference>
<dbReference type="InterPro" id="IPR027417">
    <property type="entry name" value="P-loop_NTPase"/>
</dbReference>
<dbReference type="OrthoDB" id="3656034at2"/>
<dbReference type="SUPFAM" id="SSF46894">
    <property type="entry name" value="C-terminal effector domain of the bipartite response regulators"/>
    <property type="match status" value="1"/>
</dbReference>
<evidence type="ECO:0000259" key="3">
    <source>
        <dbReference type="PROSITE" id="PS50043"/>
    </source>
</evidence>
<dbReference type="RefSeq" id="WP_143138541.1">
    <property type="nucleotide sequence ID" value="NZ_FOYL01000002.1"/>
</dbReference>
<reference evidence="5" key="1">
    <citation type="submission" date="2016-10" db="EMBL/GenBank/DDBJ databases">
        <authorList>
            <person name="Varghese N."/>
            <person name="Submissions S."/>
        </authorList>
    </citation>
    <scope>NUCLEOTIDE SEQUENCE [LARGE SCALE GENOMIC DNA]</scope>
    <source>
        <strain evidence="5">DSM 44232</strain>
    </source>
</reference>
<protein>
    <submittedName>
        <fullName evidence="4">ATP-, maltotriose-and DNA-dependent transcriptional regulator MalT</fullName>
    </submittedName>
</protein>
<feature type="domain" description="HTH luxR-type" evidence="3">
    <location>
        <begin position="870"/>
        <end position="932"/>
    </location>
</feature>
<evidence type="ECO:0000256" key="2">
    <source>
        <dbReference type="ARBA" id="ARBA00022840"/>
    </source>
</evidence>
<gene>
    <name evidence="4" type="ORF">SAMN04488564_102378</name>
</gene>
<dbReference type="GO" id="GO:0006355">
    <property type="term" value="P:regulation of DNA-templated transcription"/>
    <property type="evidence" value="ECO:0007669"/>
    <property type="project" value="InterPro"/>
</dbReference>
<dbReference type="SUPFAM" id="SSF52540">
    <property type="entry name" value="P-loop containing nucleoside triphosphate hydrolases"/>
    <property type="match status" value="1"/>
</dbReference>
<dbReference type="InterPro" id="IPR041664">
    <property type="entry name" value="AAA_16"/>
</dbReference>
<dbReference type="InterPro" id="IPR011990">
    <property type="entry name" value="TPR-like_helical_dom_sf"/>
</dbReference>
<dbReference type="EMBL" id="FOYL01000002">
    <property type="protein sequence ID" value="SFR03730.1"/>
    <property type="molecule type" value="Genomic_DNA"/>
</dbReference>
<evidence type="ECO:0000313" key="4">
    <source>
        <dbReference type="EMBL" id="SFR03730.1"/>
    </source>
</evidence>
<dbReference type="Pfam" id="PF00196">
    <property type="entry name" value="GerE"/>
    <property type="match status" value="1"/>
</dbReference>
<dbReference type="SMART" id="SM00421">
    <property type="entry name" value="HTH_LUXR"/>
    <property type="match status" value="1"/>
</dbReference>
<dbReference type="InterPro" id="IPR016032">
    <property type="entry name" value="Sig_transdc_resp-reg_C-effctor"/>
</dbReference>
<dbReference type="InterPro" id="IPR036388">
    <property type="entry name" value="WH-like_DNA-bd_sf"/>
</dbReference>
<keyword evidence="5" id="KW-1185">Reference proteome</keyword>
<keyword evidence="1" id="KW-0547">Nucleotide-binding</keyword>
<proteinExistence type="predicted"/>
<keyword evidence="2" id="KW-0067">ATP-binding</keyword>
<dbReference type="GO" id="GO:0003677">
    <property type="term" value="F:DNA binding"/>
    <property type="evidence" value="ECO:0007669"/>
    <property type="project" value="InterPro"/>
</dbReference>
<dbReference type="PROSITE" id="PS50043">
    <property type="entry name" value="HTH_LUXR_2"/>
    <property type="match status" value="1"/>
</dbReference>
<dbReference type="Proteomes" id="UP000198583">
    <property type="component" value="Unassembled WGS sequence"/>
</dbReference>
<accession>A0A1I6DE26</accession>
<dbReference type="PANTHER" id="PTHR16305">
    <property type="entry name" value="TESTICULAR SOLUBLE ADENYLYL CYCLASE"/>
    <property type="match status" value="1"/>
</dbReference>
<dbReference type="PANTHER" id="PTHR16305:SF35">
    <property type="entry name" value="TRANSCRIPTIONAL ACTIVATOR DOMAIN"/>
    <property type="match status" value="1"/>
</dbReference>
<organism evidence="4 5">
    <name type="scientific">Lentzea waywayandensis</name>
    <dbReference type="NCBI Taxonomy" id="84724"/>
    <lineage>
        <taxon>Bacteria</taxon>
        <taxon>Bacillati</taxon>
        <taxon>Actinomycetota</taxon>
        <taxon>Actinomycetes</taxon>
        <taxon>Pseudonocardiales</taxon>
        <taxon>Pseudonocardiaceae</taxon>
        <taxon>Lentzea</taxon>
    </lineage>
</organism>
<dbReference type="Gene3D" id="1.25.40.10">
    <property type="entry name" value="Tetratricopeptide repeat domain"/>
    <property type="match status" value="1"/>
</dbReference>
<dbReference type="InterPro" id="IPR000792">
    <property type="entry name" value="Tscrpt_reg_LuxR_C"/>
</dbReference>
<evidence type="ECO:0000313" key="5">
    <source>
        <dbReference type="Proteomes" id="UP000198583"/>
    </source>
</evidence>
<dbReference type="GO" id="GO:0005737">
    <property type="term" value="C:cytoplasm"/>
    <property type="evidence" value="ECO:0007669"/>
    <property type="project" value="TreeGrafter"/>
</dbReference>
<dbReference type="GO" id="GO:0005524">
    <property type="term" value="F:ATP binding"/>
    <property type="evidence" value="ECO:0007669"/>
    <property type="project" value="UniProtKB-KW"/>
</dbReference>
<dbReference type="AlphaFoldDB" id="A0A1I6DE26"/>
<dbReference type="SUPFAM" id="SSF48452">
    <property type="entry name" value="TPR-like"/>
    <property type="match status" value="1"/>
</dbReference>
<dbReference type="Pfam" id="PF13191">
    <property type="entry name" value="AAA_16"/>
    <property type="match status" value="1"/>
</dbReference>
<dbReference type="CDD" id="cd06170">
    <property type="entry name" value="LuxR_C_like"/>
    <property type="match status" value="1"/>
</dbReference>